<evidence type="ECO:0000313" key="2">
    <source>
        <dbReference type="Proteomes" id="UP001221757"/>
    </source>
</evidence>
<reference evidence="1" key="1">
    <citation type="submission" date="2023-03" db="EMBL/GenBank/DDBJ databases">
        <title>Massive genome expansion in bonnet fungi (Mycena s.s.) driven by repeated elements and novel gene families across ecological guilds.</title>
        <authorList>
            <consortium name="Lawrence Berkeley National Laboratory"/>
            <person name="Harder C.B."/>
            <person name="Miyauchi S."/>
            <person name="Viragh M."/>
            <person name="Kuo A."/>
            <person name="Thoen E."/>
            <person name="Andreopoulos B."/>
            <person name="Lu D."/>
            <person name="Skrede I."/>
            <person name="Drula E."/>
            <person name="Henrissat B."/>
            <person name="Morin E."/>
            <person name="Kohler A."/>
            <person name="Barry K."/>
            <person name="LaButti K."/>
            <person name="Morin E."/>
            <person name="Salamov A."/>
            <person name="Lipzen A."/>
            <person name="Mereny Z."/>
            <person name="Hegedus B."/>
            <person name="Baldrian P."/>
            <person name="Stursova M."/>
            <person name="Weitz H."/>
            <person name="Taylor A."/>
            <person name="Grigoriev I.V."/>
            <person name="Nagy L.G."/>
            <person name="Martin F."/>
            <person name="Kauserud H."/>
        </authorList>
    </citation>
    <scope>NUCLEOTIDE SEQUENCE</scope>
    <source>
        <strain evidence="1">CBHHK067</strain>
    </source>
</reference>
<dbReference type="AlphaFoldDB" id="A0AAD7BQR6"/>
<name>A0AAD7BQR6_MYCRO</name>
<proteinExistence type="predicted"/>
<keyword evidence="2" id="KW-1185">Reference proteome</keyword>
<organism evidence="1 2">
    <name type="scientific">Mycena rosella</name>
    <name type="common">Pink bonnet</name>
    <name type="synonym">Agaricus rosellus</name>
    <dbReference type="NCBI Taxonomy" id="1033263"/>
    <lineage>
        <taxon>Eukaryota</taxon>
        <taxon>Fungi</taxon>
        <taxon>Dikarya</taxon>
        <taxon>Basidiomycota</taxon>
        <taxon>Agaricomycotina</taxon>
        <taxon>Agaricomycetes</taxon>
        <taxon>Agaricomycetidae</taxon>
        <taxon>Agaricales</taxon>
        <taxon>Marasmiineae</taxon>
        <taxon>Mycenaceae</taxon>
        <taxon>Mycena</taxon>
    </lineage>
</organism>
<sequence>MELRGNARDPEPFCVESTNSTRIDAGQVGCTHGVYTRDGVTKPRIATRQRRDPYFLLRPTMSQRFFGLVIGINQYLSDEVGNLQGCVIDAESVRGVLEQYSQDAQVCVLTDASATQEAIIEAFNEHLINNPRIIWDDPIVTFILDSSFSSLIPRGKVSHRSEISSLPPSNIPNAWYGSSVQYAGFFSESATPYVLLAAGHRLDIALESSNGGIFTQALVAAMQKMPPVTYRELALGLKLRQQDPSLETRPENDFVLVAKKEDASVALWSNPDGGILVERLDGLVAMYASRTVHISCDSIPFVLNAIAHFNHYLSLEPLHPSSPFLQFHRQTTHPRIELYKFRCTPDGLIRGRKSRNILRNGVARFNPTPVDRACGLKVTNRSNHKVYPYLLCFDPANYTIKSMHTPSPSDTWALLLEAHRFWSTSCSFTVGFGRAGGSPIKFTVDAAQKERDAAFFKVILCEKPVDLSYMLQDHDLTSSHLPPLASSRLRTSDARQIPGFWDIGVAAVSMQLGHSSMSYRKKLVRIFRSKFIQ</sequence>
<gene>
    <name evidence="1" type="ORF">B0H17DRAFT_1110371</name>
</gene>
<accession>A0AAD7BQR6</accession>
<comment type="caution">
    <text evidence="1">The sequence shown here is derived from an EMBL/GenBank/DDBJ whole genome shotgun (WGS) entry which is preliminary data.</text>
</comment>
<dbReference type="Proteomes" id="UP001221757">
    <property type="component" value="Unassembled WGS sequence"/>
</dbReference>
<dbReference type="EMBL" id="JARKIE010000566">
    <property type="protein sequence ID" value="KAJ7627876.1"/>
    <property type="molecule type" value="Genomic_DNA"/>
</dbReference>
<evidence type="ECO:0000313" key="1">
    <source>
        <dbReference type="EMBL" id="KAJ7627876.1"/>
    </source>
</evidence>
<dbReference type="Gene3D" id="3.40.50.1460">
    <property type="match status" value="2"/>
</dbReference>
<protein>
    <submittedName>
        <fullName evidence="1">Uncharacterized protein</fullName>
    </submittedName>
</protein>